<gene>
    <name evidence="1" type="ORF">TNIN_127431</name>
</gene>
<proteinExistence type="predicted"/>
<organism evidence="1 2">
    <name type="scientific">Trichonephila inaurata madagascariensis</name>
    <dbReference type="NCBI Taxonomy" id="2747483"/>
    <lineage>
        <taxon>Eukaryota</taxon>
        <taxon>Metazoa</taxon>
        <taxon>Ecdysozoa</taxon>
        <taxon>Arthropoda</taxon>
        <taxon>Chelicerata</taxon>
        <taxon>Arachnida</taxon>
        <taxon>Araneae</taxon>
        <taxon>Araneomorphae</taxon>
        <taxon>Entelegynae</taxon>
        <taxon>Araneoidea</taxon>
        <taxon>Nephilidae</taxon>
        <taxon>Trichonephila</taxon>
        <taxon>Trichonephila inaurata</taxon>
    </lineage>
</organism>
<dbReference type="PANTHER" id="PTHR47326:SF1">
    <property type="entry name" value="HTH PSQ-TYPE DOMAIN-CONTAINING PROTEIN"/>
    <property type="match status" value="1"/>
</dbReference>
<dbReference type="AlphaFoldDB" id="A0A8X6YVB4"/>
<sequence length="83" mass="9552">MIRSLVGRFEELGSLADYPGRGAHRNFRTEDNVENVRQSVADDASVSSRRRSSQLGISRTTLRRTLKLDLKMYPYKIQIVKHC</sequence>
<keyword evidence="2" id="KW-1185">Reference proteome</keyword>
<protein>
    <submittedName>
        <fullName evidence="1">Uncharacterized protein</fullName>
    </submittedName>
</protein>
<evidence type="ECO:0000313" key="1">
    <source>
        <dbReference type="EMBL" id="GFY77686.1"/>
    </source>
</evidence>
<name>A0A8X6YVB4_9ARAC</name>
<reference evidence="1" key="1">
    <citation type="submission" date="2020-08" db="EMBL/GenBank/DDBJ databases">
        <title>Multicomponent nature underlies the extraordinary mechanical properties of spider dragline silk.</title>
        <authorList>
            <person name="Kono N."/>
            <person name="Nakamura H."/>
            <person name="Mori M."/>
            <person name="Yoshida Y."/>
            <person name="Ohtoshi R."/>
            <person name="Malay A.D."/>
            <person name="Moran D.A.P."/>
            <person name="Tomita M."/>
            <person name="Numata K."/>
            <person name="Arakawa K."/>
        </authorList>
    </citation>
    <scope>NUCLEOTIDE SEQUENCE</scope>
</reference>
<dbReference type="PANTHER" id="PTHR47326">
    <property type="entry name" value="TRANSPOSABLE ELEMENT TC3 TRANSPOSASE-LIKE PROTEIN"/>
    <property type="match status" value="1"/>
</dbReference>
<dbReference type="Proteomes" id="UP000886998">
    <property type="component" value="Unassembled WGS sequence"/>
</dbReference>
<comment type="caution">
    <text evidence="1">The sequence shown here is derived from an EMBL/GenBank/DDBJ whole genome shotgun (WGS) entry which is preliminary data.</text>
</comment>
<evidence type="ECO:0000313" key="2">
    <source>
        <dbReference type="Proteomes" id="UP000886998"/>
    </source>
</evidence>
<accession>A0A8X6YVB4</accession>
<dbReference type="EMBL" id="BMAV01022582">
    <property type="protein sequence ID" value="GFY77686.1"/>
    <property type="molecule type" value="Genomic_DNA"/>
</dbReference>